<organism evidence="2 3">
    <name type="scientific">Rosistilla ulvae</name>
    <dbReference type="NCBI Taxonomy" id="1930277"/>
    <lineage>
        <taxon>Bacteria</taxon>
        <taxon>Pseudomonadati</taxon>
        <taxon>Planctomycetota</taxon>
        <taxon>Planctomycetia</taxon>
        <taxon>Pirellulales</taxon>
        <taxon>Pirellulaceae</taxon>
        <taxon>Rosistilla</taxon>
    </lineage>
</organism>
<sequence length="318" mass="36862">MLSRVANSVYWMSRMVERAENVARFIDVNYNLTLGDSSPFVNQWEPLVFTTGDYDLFKKNYDTASRENVLKFLAFDRDNPNSIMSCVMLARENARTIRETITSPMWEHVNRFYLMLRNAVNDSSILYDPVSFCAEVRNASHTLVGTTYTTMSHGEAWHFLRMGRLLERADKISRIADVQYYLLLPKAEDVGTSLDVVRWSALLRSNSALEMYRRVYGAIEPNNVAQFLILDRHFPRSIRFCLIGAQHSLMEITGSRPGTFRLRSEQLIGRLSSEFDYMSIEEIIDQGMHEFIDDFQTRVNNVGNAIHEDFFTVPMRVE</sequence>
<keyword evidence="3" id="KW-1185">Reference proteome</keyword>
<proteinExistence type="predicted"/>
<reference evidence="2 3" key="1">
    <citation type="submission" date="2019-02" db="EMBL/GenBank/DDBJ databases">
        <title>Deep-cultivation of Planctomycetes and their phenomic and genomic characterization uncovers novel biology.</title>
        <authorList>
            <person name="Wiegand S."/>
            <person name="Jogler M."/>
            <person name="Boedeker C."/>
            <person name="Pinto D."/>
            <person name="Vollmers J."/>
            <person name="Rivas-Marin E."/>
            <person name="Kohn T."/>
            <person name="Peeters S.H."/>
            <person name="Heuer A."/>
            <person name="Rast P."/>
            <person name="Oberbeckmann S."/>
            <person name="Bunk B."/>
            <person name="Jeske O."/>
            <person name="Meyerdierks A."/>
            <person name="Storesund J.E."/>
            <person name="Kallscheuer N."/>
            <person name="Luecker S."/>
            <person name="Lage O.M."/>
            <person name="Pohl T."/>
            <person name="Merkel B.J."/>
            <person name="Hornburger P."/>
            <person name="Mueller R.-W."/>
            <person name="Bruemmer F."/>
            <person name="Labrenz M."/>
            <person name="Spormann A.M."/>
            <person name="Op den Camp H."/>
            <person name="Overmann J."/>
            <person name="Amann R."/>
            <person name="Jetten M.S.M."/>
            <person name="Mascher T."/>
            <person name="Medema M.H."/>
            <person name="Devos D.P."/>
            <person name="Kaster A.-K."/>
            <person name="Ovreas L."/>
            <person name="Rohde M."/>
            <person name="Galperin M.Y."/>
            <person name="Jogler C."/>
        </authorList>
    </citation>
    <scope>NUCLEOTIDE SEQUENCE [LARGE SCALE GENOMIC DNA]</scope>
    <source>
        <strain evidence="2 3">EC9</strain>
    </source>
</reference>
<dbReference type="EMBL" id="CP036261">
    <property type="protein sequence ID" value="QDS86955.1"/>
    <property type="molecule type" value="Genomic_DNA"/>
</dbReference>
<evidence type="ECO:0000259" key="1">
    <source>
        <dbReference type="Pfam" id="PF04168"/>
    </source>
</evidence>
<dbReference type="Pfam" id="PF04168">
    <property type="entry name" value="Alpha-E"/>
    <property type="match status" value="1"/>
</dbReference>
<dbReference type="KEGG" id="ruv:EC9_11300"/>
<accession>A0A517LWF9</accession>
<dbReference type="RefSeq" id="WP_145343024.1">
    <property type="nucleotide sequence ID" value="NZ_CP036261.1"/>
</dbReference>
<dbReference type="PANTHER" id="PTHR34595">
    <property type="entry name" value="BLR5612 PROTEIN"/>
    <property type="match status" value="1"/>
</dbReference>
<evidence type="ECO:0000313" key="3">
    <source>
        <dbReference type="Proteomes" id="UP000319557"/>
    </source>
</evidence>
<dbReference type="Proteomes" id="UP000319557">
    <property type="component" value="Chromosome"/>
</dbReference>
<dbReference type="OrthoDB" id="9803532at2"/>
<feature type="domain" description="DUF403" evidence="1">
    <location>
        <begin position="1"/>
        <end position="311"/>
    </location>
</feature>
<name>A0A517LWF9_9BACT</name>
<evidence type="ECO:0000313" key="2">
    <source>
        <dbReference type="EMBL" id="QDS86955.1"/>
    </source>
</evidence>
<gene>
    <name evidence="2" type="ORF">EC9_11300</name>
</gene>
<dbReference type="InterPro" id="IPR007296">
    <property type="entry name" value="DUF403"/>
</dbReference>
<dbReference type="AlphaFoldDB" id="A0A517LWF9"/>
<dbReference type="InterPro" id="IPR051680">
    <property type="entry name" value="ATP-dep_Glu-Cys_Ligase-2"/>
</dbReference>
<protein>
    <recommendedName>
        <fullName evidence="1">DUF403 domain-containing protein</fullName>
    </recommendedName>
</protein>
<dbReference type="PANTHER" id="PTHR34595:SF7">
    <property type="entry name" value="SLL1039 PROTEIN"/>
    <property type="match status" value="1"/>
</dbReference>